<comment type="caution">
    <text evidence="2">The sequence shown here is derived from an EMBL/GenBank/DDBJ whole genome shotgun (WGS) entry which is preliminary data.</text>
</comment>
<name>A0AAE0YRL9_9GAST</name>
<feature type="compositionally biased region" description="Low complexity" evidence="1">
    <location>
        <begin position="80"/>
        <end position="89"/>
    </location>
</feature>
<dbReference type="Proteomes" id="UP001283361">
    <property type="component" value="Unassembled WGS sequence"/>
</dbReference>
<keyword evidence="3" id="KW-1185">Reference proteome</keyword>
<dbReference type="EMBL" id="JAWDGP010005687">
    <property type="protein sequence ID" value="KAK3753941.1"/>
    <property type="molecule type" value="Genomic_DNA"/>
</dbReference>
<feature type="region of interest" description="Disordered" evidence="1">
    <location>
        <begin position="80"/>
        <end position="101"/>
    </location>
</feature>
<accession>A0AAE0YRL9</accession>
<dbReference type="AlphaFoldDB" id="A0AAE0YRL9"/>
<evidence type="ECO:0000313" key="3">
    <source>
        <dbReference type="Proteomes" id="UP001283361"/>
    </source>
</evidence>
<evidence type="ECO:0000256" key="1">
    <source>
        <dbReference type="SAM" id="MobiDB-lite"/>
    </source>
</evidence>
<organism evidence="2 3">
    <name type="scientific">Elysia crispata</name>
    <name type="common">lettuce slug</name>
    <dbReference type="NCBI Taxonomy" id="231223"/>
    <lineage>
        <taxon>Eukaryota</taxon>
        <taxon>Metazoa</taxon>
        <taxon>Spiralia</taxon>
        <taxon>Lophotrochozoa</taxon>
        <taxon>Mollusca</taxon>
        <taxon>Gastropoda</taxon>
        <taxon>Heterobranchia</taxon>
        <taxon>Euthyneura</taxon>
        <taxon>Panpulmonata</taxon>
        <taxon>Sacoglossa</taxon>
        <taxon>Placobranchoidea</taxon>
        <taxon>Plakobranchidae</taxon>
        <taxon>Elysia</taxon>
    </lineage>
</organism>
<protein>
    <submittedName>
        <fullName evidence="2">Uncharacterized protein</fullName>
    </submittedName>
</protein>
<sequence>MIRGMLRDGPTLRRKCLKVANILAVIDGWDSDIGKDADENDSDIDDEVYFRPPGIDTETSDSDDSFIPVGDRFNANAVSSPKTLSAATKTAKEKKKKPVYK</sequence>
<reference evidence="2" key="1">
    <citation type="journal article" date="2023" name="G3 (Bethesda)">
        <title>A reference genome for the long-term kleptoplast-retaining sea slug Elysia crispata morphotype clarki.</title>
        <authorList>
            <person name="Eastman K.E."/>
            <person name="Pendleton A.L."/>
            <person name="Shaikh M.A."/>
            <person name="Suttiyut T."/>
            <person name="Ogas R."/>
            <person name="Tomko P."/>
            <person name="Gavelis G."/>
            <person name="Widhalm J.R."/>
            <person name="Wisecaver J.H."/>
        </authorList>
    </citation>
    <scope>NUCLEOTIDE SEQUENCE</scope>
    <source>
        <strain evidence="2">ECLA1</strain>
    </source>
</reference>
<evidence type="ECO:0000313" key="2">
    <source>
        <dbReference type="EMBL" id="KAK3753941.1"/>
    </source>
</evidence>
<gene>
    <name evidence="2" type="ORF">RRG08_006321</name>
</gene>
<proteinExistence type="predicted"/>
<feature type="compositionally biased region" description="Basic residues" evidence="1">
    <location>
        <begin position="92"/>
        <end position="101"/>
    </location>
</feature>